<keyword evidence="3" id="KW-1185">Reference proteome</keyword>
<feature type="compositionally biased region" description="Polar residues" evidence="1">
    <location>
        <begin position="206"/>
        <end position="217"/>
    </location>
</feature>
<name>A0ABY7E8Z3_MYAAR</name>
<gene>
    <name evidence="2" type="ORF">MAR_021897</name>
</gene>
<proteinExistence type="predicted"/>
<evidence type="ECO:0000256" key="1">
    <source>
        <dbReference type="SAM" id="MobiDB-lite"/>
    </source>
</evidence>
<dbReference type="Proteomes" id="UP001164746">
    <property type="component" value="Chromosome 5"/>
</dbReference>
<sequence>MINDECIHGPDRLVCTSNNNNVSPTMRVVVGSTFSISCTADGKPQPSRFLLSGPGGKNLQLNFTGITRTQAGSYSVEAMNSMYATGNEMPINGQNSMFFTIDVLFKPMGKTRAEIQRAYRERKKAKEGSDYLKKETNRVRGYYKPTSEIGPHKLRIRRERVRKCMQQHRRRLKEQPAADGLSEQNEHIIHDVSHASVDDQSGGPCDSTSAMNESRTPVTEDRRLLYQAKRGGGHCSLEEEVRQRPFSEANLTPKSKSIHELRHLGISPAKHTRLVKKLTFHNSLVEEIKSRIVQNRGRSRQRTALEVVSGKLMKKYRLRAKSSRALRVNRGQLLKADMGKSIVKRRQVLERTQLAKNSSCLPGKRDSTKTKTGMKQTRVLNDYMYNLHLKFKAENPGVKISLTTFSSYRPRYAKLVKYSASKTCLCHKHQNIALKVKGLKNVGAITTENPDQMVRQYSDDEIVDKILNCNTDIIKFAQWKRKEVEHKGRLTKRIQTKYAFVTKEECDEAYNELLAVNVKPIKECFTDGKFNASCDGWIKPTIVQQFNIQNEPEVILDQEGRLDSRSSFIENEFVAAIYNDYWYIGKVVKYDPSDDELPLQVSFMEHGKGK</sequence>
<protein>
    <submittedName>
        <fullName evidence="2">Uncharacterized protein</fullName>
    </submittedName>
</protein>
<dbReference type="EMBL" id="CP111016">
    <property type="protein sequence ID" value="WAR06528.1"/>
    <property type="molecule type" value="Genomic_DNA"/>
</dbReference>
<feature type="compositionally biased region" description="Basic residues" evidence="1">
    <location>
        <begin position="163"/>
        <end position="172"/>
    </location>
</feature>
<feature type="compositionally biased region" description="Basic and acidic residues" evidence="1">
    <location>
        <begin position="184"/>
        <end position="197"/>
    </location>
</feature>
<evidence type="ECO:0000313" key="3">
    <source>
        <dbReference type="Proteomes" id="UP001164746"/>
    </source>
</evidence>
<dbReference type="InterPro" id="IPR036179">
    <property type="entry name" value="Ig-like_dom_sf"/>
</dbReference>
<evidence type="ECO:0000313" key="2">
    <source>
        <dbReference type="EMBL" id="WAR06528.1"/>
    </source>
</evidence>
<organism evidence="2 3">
    <name type="scientific">Mya arenaria</name>
    <name type="common">Soft-shell clam</name>
    <dbReference type="NCBI Taxonomy" id="6604"/>
    <lineage>
        <taxon>Eukaryota</taxon>
        <taxon>Metazoa</taxon>
        <taxon>Spiralia</taxon>
        <taxon>Lophotrochozoa</taxon>
        <taxon>Mollusca</taxon>
        <taxon>Bivalvia</taxon>
        <taxon>Autobranchia</taxon>
        <taxon>Heteroconchia</taxon>
        <taxon>Euheterodonta</taxon>
        <taxon>Imparidentia</taxon>
        <taxon>Neoheterodontei</taxon>
        <taxon>Myida</taxon>
        <taxon>Myoidea</taxon>
        <taxon>Myidae</taxon>
        <taxon>Mya</taxon>
    </lineage>
</organism>
<reference evidence="2" key="1">
    <citation type="submission" date="2022-11" db="EMBL/GenBank/DDBJ databases">
        <title>Centuries of genome instability and evolution in soft-shell clam transmissible cancer (bioRxiv).</title>
        <authorList>
            <person name="Hart S.F.M."/>
            <person name="Yonemitsu M.A."/>
            <person name="Giersch R.M."/>
            <person name="Beal B.F."/>
            <person name="Arriagada G."/>
            <person name="Davis B.W."/>
            <person name="Ostrander E.A."/>
            <person name="Goff S.P."/>
            <person name="Metzger M.J."/>
        </authorList>
    </citation>
    <scope>NUCLEOTIDE SEQUENCE</scope>
    <source>
        <strain evidence="2">MELC-2E11</strain>
        <tissue evidence="2">Siphon/mantle</tissue>
    </source>
</reference>
<feature type="region of interest" description="Disordered" evidence="1">
    <location>
        <begin position="163"/>
        <end position="218"/>
    </location>
</feature>
<feature type="non-terminal residue" evidence="2">
    <location>
        <position position="1"/>
    </location>
</feature>
<dbReference type="SUPFAM" id="SSF48726">
    <property type="entry name" value="Immunoglobulin"/>
    <property type="match status" value="1"/>
</dbReference>
<accession>A0ABY7E8Z3</accession>